<dbReference type="Proteomes" id="UP000265955">
    <property type="component" value="Unassembled WGS sequence"/>
</dbReference>
<accession>A0A3A3FN89</accession>
<organism evidence="1 2">
    <name type="scientific">Noviherbaspirillum saxi</name>
    <dbReference type="NCBI Taxonomy" id="2320863"/>
    <lineage>
        <taxon>Bacteria</taxon>
        <taxon>Pseudomonadati</taxon>
        <taxon>Pseudomonadota</taxon>
        <taxon>Betaproteobacteria</taxon>
        <taxon>Burkholderiales</taxon>
        <taxon>Oxalobacteraceae</taxon>
        <taxon>Noviherbaspirillum</taxon>
    </lineage>
</organism>
<keyword evidence="2" id="KW-1185">Reference proteome</keyword>
<sequence length="110" mass="11948">MERFPQRIILQPGQALQLHSAAGMRIVAACGRVRIDGPLASLGERMISPKSILHEGQAHVPADPGWIRVTAQTSAELLCVIDEQARSSPRQLLSAAIGFARRRMATHFGV</sequence>
<proteinExistence type="predicted"/>
<protein>
    <submittedName>
        <fullName evidence="1">Uncharacterized protein</fullName>
    </submittedName>
</protein>
<dbReference type="AlphaFoldDB" id="A0A3A3FN89"/>
<reference evidence="2" key="1">
    <citation type="submission" date="2018-09" db="EMBL/GenBank/DDBJ databases">
        <authorList>
            <person name="Zhu H."/>
        </authorList>
    </citation>
    <scope>NUCLEOTIDE SEQUENCE [LARGE SCALE GENOMIC DNA]</scope>
    <source>
        <strain evidence="2">K1R23-30</strain>
    </source>
</reference>
<evidence type="ECO:0000313" key="2">
    <source>
        <dbReference type="Proteomes" id="UP000265955"/>
    </source>
</evidence>
<name>A0A3A3FN89_9BURK</name>
<evidence type="ECO:0000313" key="1">
    <source>
        <dbReference type="EMBL" id="RJF97476.1"/>
    </source>
</evidence>
<dbReference type="OrthoDB" id="8902091at2"/>
<gene>
    <name evidence="1" type="ORF">D3871_02225</name>
</gene>
<dbReference type="EMBL" id="QYUO01000001">
    <property type="protein sequence ID" value="RJF97476.1"/>
    <property type="molecule type" value="Genomic_DNA"/>
</dbReference>
<comment type="caution">
    <text evidence="1">The sequence shown here is derived from an EMBL/GenBank/DDBJ whole genome shotgun (WGS) entry which is preliminary data.</text>
</comment>
<dbReference type="RefSeq" id="WP_119767425.1">
    <property type="nucleotide sequence ID" value="NZ_QYUO01000001.1"/>
</dbReference>